<evidence type="ECO:0000259" key="2">
    <source>
        <dbReference type="Pfam" id="PF13621"/>
    </source>
</evidence>
<reference evidence="3 4" key="1">
    <citation type="journal article" date="2020" name="IScience">
        <title>Genome Sequencing of the Endangered Kingdonia uniflora (Circaeasteraceae, Ranunculales) Reveals Potential Mechanisms of Evolutionary Specialization.</title>
        <authorList>
            <person name="Sun Y."/>
            <person name="Deng T."/>
            <person name="Zhang A."/>
            <person name="Moore M.J."/>
            <person name="Landis J.B."/>
            <person name="Lin N."/>
            <person name="Zhang H."/>
            <person name="Zhang X."/>
            <person name="Huang J."/>
            <person name="Zhang X."/>
            <person name="Sun H."/>
            <person name="Wang H."/>
        </authorList>
    </citation>
    <scope>NUCLEOTIDE SEQUENCE [LARGE SCALE GENOMIC DNA]</scope>
    <source>
        <strain evidence="3">TB1705</strain>
        <tissue evidence="3">Leaf</tissue>
    </source>
</reference>
<proteinExistence type="inferred from homology"/>
<sequence length="223" mass="24805">MTKKRSREQVGDSVVEAMLSRSAPVFYGDLRSHEMVPIPFSTFITSCKRLGNSHISHSISGAELGQDLIATAGDEVCLDPPNQIYLAQVPILNLEGKGMSQLKILREDIQMPSILETKGLASINLWMNNAKSRSSTHYDPHHNLLCIVAGCKQGMSCMTVFRMEADLINNLSFIGSSCKFLRTQPKTAILGVKYESYFFFFSPNSDPDCPSRIGLDAYDCDWQ</sequence>
<evidence type="ECO:0000313" key="4">
    <source>
        <dbReference type="Proteomes" id="UP000541444"/>
    </source>
</evidence>
<dbReference type="Gene3D" id="2.60.120.650">
    <property type="entry name" value="Cupin"/>
    <property type="match status" value="1"/>
</dbReference>
<comment type="caution">
    <text evidence="3">The sequence shown here is derived from an EMBL/GenBank/DDBJ whole genome shotgun (WGS) entry which is preliminary data.</text>
</comment>
<keyword evidence="4" id="KW-1185">Reference proteome</keyword>
<accession>A0A7J7P248</accession>
<dbReference type="Pfam" id="PF13621">
    <property type="entry name" value="Cupin_8"/>
    <property type="match status" value="1"/>
</dbReference>
<dbReference type="EMBL" id="JACGCM010000347">
    <property type="protein sequence ID" value="KAF6173393.1"/>
    <property type="molecule type" value="Genomic_DNA"/>
</dbReference>
<comment type="similarity">
    <text evidence="1">Belongs to the JARID1 histone demethylase family.</text>
</comment>
<name>A0A7J7P248_9MAGN</name>
<dbReference type="InterPro" id="IPR041667">
    <property type="entry name" value="Cupin_8"/>
</dbReference>
<protein>
    <recommendedName>
        <fullName evidence="2">Cupin-like domain-containing protein</fullName>
    </recommendedName>
</protein>
<organism evidence="3 4">
    <name type="scientific">Kingdonia uniflora</name>
    <dbReference type="NCBI Taxonomy" id="39325"/>
    <lineage>
        <taxon>Eukaryota</taxon>
        <taxon>Viridiplantae</taxon>
        <taxon>Streptophyta</taxon>
        <taxon>Embryophyta</taxon>
        <taxon>Tracheophyta</taxon>
        <taxon>Spermatophyta</taxon>
        <taxon>Magnoliopsida</taxon>
        <taxon>Ranunculales</taxon>
        <taxon>Circaeasteraceae</taxon>
        <taxon>Kingdonia</taxon>
    </lineage>
</organism>
<evidence type="ECO:0000313" key="3">
    <source>
        <dbReference type="EMBL" id="KAF6173393.1"/>
    </source>
</evidence>
<feature type="domain" description="Cupin-like" evidence="2">
    <location>
        <begin position="101"/>
        <end position="153"/>
    </location>
</feature>
<dbReference type="PANTHER" id="PTHR12461">
    <property type="entry name" value="HYPOXIA-INDUCIBLE FACTOR 1 ALPHA INHIBITOR-RELATED"/>
    <property type="match status" value="1"/>
</dbReference>
<gene>
    <name evidence="3" type="ORF">GIB67_027088</name>
</gene>
<dbReference type="SUPFAM" id="SSF51197">
    <property type="entry name" value="Clavaminate synthase-like"/>
    <property type="match status" value="1"/>
</dbReference>
<dbReference type="Proteomes" id="UP000541444">
    <property type="component" value="Unassembled WGS sequence"/>
</dbReference>
<dbReference type="PANTHER" id="PTHR12461:SF102">
    <property type="entry name" value="LYSINE-SPECIFIC DEMETHYLASE JMJ31"/>
    <property type="match status" value="1"/>
</dbReference>
<dbReference type="OrthoDB" id="415358at2759"/>
<evidence type="ECO:0000256" key="1">
    <source>
        <dbReference type="ARBA" id="ARBA00006801"/>
    </source>
</evidence>
<dbReference type="AlphaFoldDB" id="A0A7J7P248"/>